<dbReference type="PANTHER" id="PTHR34590">
    <property type="entry name" value="OS03G0124300 PROTEIN-RELATED"/>
    <property type="match status" value="1"/>
</dbReference>
<evidence type="ECO:0000256" key="4">
    <source>
        <dbReference type="ARBA" id="ARBA00022741"/>
    </source>
</evidence>
<comment type="subcellular location">
    <subcellularLocation>
        <location evidence="1">Membrane</location>
        <topology evidence="1">Single-pass type I membrane protein</topology>
    </subcellularLocation>
</comment>
<reference evidence="8" key="1">
    <citation type="submission" date="2019-08" db="EMBL/GenBank/DDBJ databases">
        <title>Reference gene set and small RNA set construction with multiple tissues from Davidia involucrata Baill.</title>
        <authorList>
            <person name="Yang H."/>
            <person name="Zhou C."/>
            <person name="Li G."/>
            <person name="Wang J."/>
            <person name="Gao P."/>
            <person name="Wang M."/>
            <person name="Wang R."/>
            <person name="Zhao Y."/>
        </authorList>
    </citation>
    <scope>NUCLEOTIDE SEQUENCE</scope>
    <source>
        <tissue evidence="8">Mixed with DoveR01_LX</tissue>
    </source>
</reference>
<gene>
    <name evidence="8" type="ORF">Din_037260</name>
</gene>
<keyword evidence="3 8" id="KW-0808">Transferase</keyword>
<dbReference type="AlphaFoldDB" id="A0A5B7BFZ9"/>
<dbReference type="InterPro" id="IPR045272">
    <property type="entry name" value="ANXUR1/2-like"/>
</dbReference>
<keyword evidence="8" id="KW-0418">Kinase</keyword>
<dbReference type="GO" id="GO:0005524">
    <property type="term" value="F:ATP binding"/>
    <property type="evidence" value="ECO:0007669"/>
    <property type="project" value="UniProtKB-KW"/>
</dbReference>
<evidence type="ECO:0000256" key="2">
    <source>
        <dbReference type="ARBA" id="ARBA00022527"/>
    </source>
</evidence>
<organism evidence="8">
    <name type="scientific">Davidia involucrata</name>
    <name type="common">Dove tree</name>
    <dbReference type="NCBI Taxonomy" id="16924"/>
    <lineage>
        <taxon>Eukaryota</taxon>
        <taxon>Viridiplantae</taxon>
        <taxon>Streptophyta</taxon>
        <taxon>Embryophyta</taxon>
        <taxon>Tracheophyta</taxon>
        <taxon>Spermatophyta</taxon>
        <taxon>Magnoliopsida</taxon>
        <taxon>eudicotyledons</taxon>
        <taxon>Gunneridae</taxon>
        <taxon>Pentapetalae</taxon>
        <taxon>asterids</taxon>
        <taxon>Cornales</taxon>
        <taxon>Nyssaceae</taxon>
        <taxon>Davidia</taxon>
    </lineage>
</organism>
<dbReference type="Pfam" id="PF12819">
    <property type="entry name" value="Malectin_like"/>
    <property type="match status" value="1"/>
</dbReference>
<dbReference type="GO" id="GO:0004714">
    <property type="term" value="F:transmembrane receptor protein tyrosine kinase activity"/>
    <property type="evidence" value="ECO:0007669"/>
    <property type="project" value="InterPro"/>
</dbReference>
<dbReference type="GO" id="GO:0004674">
    <property type="term" value="F:protein serine/threonine kinase activity"/>
    <property type="evidence" value="ECO:0007669"/>
    <property type="project" value="UniProtKB-KW"/>
</dbReference>
<evidence type="ECO:0000256" key="5">
    <source>
        <dbReference type="ARBA" id="ARBA00022840"/>
    </source>
</evidence>
<keyword evidence="2" id="KW-0723">Serine/threonine-protein kinase</keyword>
<evidence type="ECO:0000256" key="1">
    <source>
        <dbReference type="ARBA" id="ARBA00004479"/>
    </source>
</evidence>
<evidence type="ECO:0000259" key="7">
    <source>
        <dbReference type="Pfam" id="PF12819"/>
    </source>
</evidence>
<sequence>MIHMLLSMGPGLPLIGFQSRLDIGNNTALEMVYRLNVGGSFISPMKDSGMFRSWYDDDKYVVRYGALPVNTSIHINYKNFQPYTAPEDVYRTARSMGNNKTENEGFNLTWMLPVDSGFKYMVRLHFCDFQQEIKKTADRSFQVFITNQTAEKVDIILLRIFRDYVVSVEREGGQDRQDLFIALHPAAESETRYSDAIICGLLVTNRATFNFVLF</sequence>
<keyword evidence="6" id="KW-0325">Glycoprotein</keyword>
<name>A0A5B7BFZ9_DAVIN</name>
<accession>A0A5B7BFZ9</accession>
<dbReference type="EC" id="2.7.11.1" evidence="8"/>
<dbReference type="GO" id="GO:0016020">
    <property type="term" value="C:membrane"/>
    <property type="evidence" value="ECO:0007669"/>
    <property type="project" value="UniProtKB-SubCell"/>
</dbReference>
<dbReference type="PANTHER" id="PTHR34590:SF15">
    <property type="entry name" value="PROTEIN KINASE DOMAIN-CONTAINING PROTEIN"/>
    <property type="match status" value="1"/>
</dbReference>
<dbReference type="InterPro" id="IPR024788">
    <property type="entry name" value="Malectin-like_Carb-bd_dom"/>
</dbReference>
<dbReference type="EMBL" id="GHES01037260">
    <property type="protein sequence ID" value="MPA67819.1"/>
    <property type="molecule type" value="Transcribed_RNA"/>
</dbReference>
<evidence type="ECO:0000313" key="8">
    <source>
        <dbReference type="EMBL" id="MPA67819.1"/>
    </source>
</evidence>
<keyword evidence="5" id="KW-0067">ATP-binding</keyword>
<proteinExistence type="predicted"/>
<keyword evidence="8" id="KW-0675">Receptor</keyword>
<dbReference type="Gene3D" id="2.60.120.430">
    <property type="entry name" value="Galactose-binding lectin"/>
    <property type="match status" value="1"/>
</dbReference>
<protein>
    <submittedName>
        <fullName evidence="8">Putative receptor-like protein kinase FERONIA</fullName>
        <ecNumber evidence="8">2.7.11.1</ecNumber>
    </submittedName>
</protein>
<dbReference type="FunFam" id="2.60.120.430:FF:000007">
    <property type="entry name" value="FERONIA receptor-like kinase"/>
    <property type="match status" value="1"/>
</dbReference>
<evidence type="ECO:0000256" key="6">
    <source>
        <dbReference type="ARBA" id="ARBA00023180"/>
    </source>
</evidence>
<evidence type="ECO:0000256" key="3">
    <source>
        <dbReference type="ARBA" id="ARBA00022679"/>
    </source>
</evidence>
<feature type="domain" description="Malectin-like" evidence="7">
    <location>
        <begin position="26"/>
        <end position="200"/>
    </location>
</feature>
<keyword evidence="4" id="KW-0547">Nucleotide-binding</keyword>